<evidence type="ECO:0000313" key="1">
    <source>
        <dbReference type="EMBL" id="QUC67600.1"/>
    </source>
</evidence>
<evidence type="ECO:0000313" key="2">
    <source>
        <dbReference type="Proteomes" id="UP000682782"/>
    </source>
</evidence>
<keyword evidence="2" id="KW-1185">Reference proteome</keyword>
<dbReference type="EMBL" id="CP068393">
    <property type="protein sequence ID" value="QUC67600.1"/>
    <property type="molecule type" value="Genomic_DNA"/>
</dbReference>
<keyword evidence="1" id="KW-0648">Protein biosynthesis</keyword>
<proteinExistence type="predicted"/>
<accession>A0AC61MXD6</accession>
<sequence>MPEGTILTESGLKKLEEELDYLVSVRRNEISEQIAVARGFGDLSENAEYDEAKKEQAKVEEQITRLQATIRTATVVADDDITTEKVSIGTVVKVKDLDDGETYEYAIVGANEADPMENKISNESPVGAGLIGMKKNQTATIVIPAGTLRYKILSIRKD</sequence>
<name>A0AC61MXD6_9FIRM</name>
<gene>
    <name evidence="1" type="primary">greA</name>
    <name evidence="1" type="ORF">JYE49_02550</name>
</gene>
<keyword evidence="1" id="KW-0251">Elongation factor</keyword>
<organism evidence="1 2">
    <name type="scientific">Aristaeella hokkaidonensis</name>
    <dbReference type="NCBI Taxonomy" id="3046382"/>
    <lineage>
        <taxon>Bacteria</taxon>
        <taxon>Bacillati</taxon>
        <taxon>Bacillota</taxon>
        <taxon>Clostridia</taxon>
        <taxon>Eubacteriales</taxon>
        <taxon>Aristaeellaceae</taxon>
        <taxon>Aristaeella</taxon>
    </lineage>
</organism>
<protein>
    <submittedName>
        <fullName evidence="1">Transcription elongation factor GreA</fullName>
    </submittedName>
</protein>
<dbReference type="Proteomes" id="UP000682782">
    <property type="component" value="Chromosome"/>
</dbReference>
<reference evidence="1" key="1">
    <citation type="submission" date="2021-01" db="EMBL/GenBank/DDBJ databases">
        <title>Complete genome sequence of Clostridiales bacterium R-7.</title>
        <authorList>
            <person name="Mahoney-Kurpe S.C."/>
            <person name="Palevich N."/>
            <person name="Koike S."/>
            <person name="Moon C.D."/>
            <person name="Attwood G.T."/>
        </authorList>
    </citation>
    <scope>NUCLEOTIDE SEQUENCE</scope>
    <source>
        <strain evidence="1">R-7</strain>
    </source>
</reference>